<keyword evidence="2" id="KW-0808">Transferase</keyword>
<dbReference type="InterPro" id="IPR016181">
    <property type="entry name" value="Acyl_CoA_acyltransferase"/>
</dbReference>
<sequence>MTLQPAGSTVQYRVTWLEMTHRPKGGWPPAPLGMDGALLRAETPPVWYFLSLYDAVGRDYAWEDIHAREHDDLHDWLQSPDVALYTLMQQGWPHGFFLLDWREKGVCDLAYFGLVPEAVGRGMGTWLLRTAIQTGWDRAGVARMTVNTCSLDHPRALAQYQKHGFSVVAQEDRSRVLTRDRDTSRIPE</sequence>
<evidence type="ECO:0000313" key="2">
    <source>
        <dbReference type="EMBL" id="SDW68946.1"/>
    </source>
</evidence>
<accession>A0A1H2VKT5</accession>
<evidence type="ECO:0000313" key="3">
    <source>
        <dbReference type="Proteomes" id="UP000198539"/>
    </source>
</evidence>
<dbReference type="SUPFAM" id="SSF55729">
    <property type="entry name" value="Acyl-CoA N-acyltransferases (Nat)"/>
    <property type="match status" value="1"/>
</dbReference>
<organism evidence="2 3">
    <name type="scientific">Roseicitreum antarcticum</name>
    <dbReference type="NCBI Taxonomy" id="564137"/>
    <lineage>
        <taxon>Bacteria</taxon>
        <taxon>Pseudomonadati</taxon>
        <taxon>Pseudomonadota</taxon>
        <taxon>Alphaproteobacteria</taxon>
        <taxon>Rhodobacterales</taxon>
        <taxon>Paracoccaceae</taxon>
        <taxon>Roseicitreum</taxon>
    </lineage>
</organism>
<name>A0A1H2VKT5_9RHOB</name>
<dbReference type="AlphaFoldDB" id="A0A1H2VKT5"/>
<dbReference type="RefSeq" id="WP_176846923.1">
    <property type="nucleotide sequence ID" value="NZ_CP061498.1"/>
</dbReference>
<dbReference type="EMBL" id="FNOM01000003">
    <property type="protein sequence ID" value="SDW68946.1"/>
    <property type="molecule type" value="Genomic_DNA"/>
</dbReference>
<proteinExistence type="predicted"/>
<gene>
    <name evidence="2" type="ORF">SAMN04488238_103104</name>
</gene>
<keyword evidence="3" id="KW-1185">Reference proteome</keyword>
<dbReference type="InterPro" id="IPR000182">
    <property type="entry name" value="GNAT_dom"/>
</dbReference>
<feature type="domain" description="N-acetyltransferase" evidence="1">
    <location>
        <begin position="37"/>
        <end position="182"/>
    </location>
</feature>
<protein>
    <submittedName>
        <fullName evidence="2">Acetyltransferase (GNAT) domain-containing protein</fullName>
    </submittedName>
</protein>
<evidence type="ECO:0000259" key="1">
    <source>
        <dbReference type="PROSITE" id="PS51186"/>
    </source>
</evidence>
<dbReference type="PROSITE" id="PS51186">
    <property type="entry name" value="GNAT"/>
    <property type="match status" value="1"/>
</dbReference>
<dbReference type="GO" id="GO:0016747">
    <property type="term" value="F:acyltransferase activity, transferring groups other than amino-acyl groups"/>
    <property type="evidence" value="ECO:0007669"/>
    <property type="project" value="InterPro"/>
</dbReference>
<dbReference type="Pfam" id="PF00583">
    <property type="entry name" value="Acetyltransf_1"/>
    <property type="match status" value="1"/>
</dbReference>
<reference evidence="2 3" key="1">
    <citation type="submission" date="2016-10" db="EMBL/GenBank/DDBJ databases">
        <authorList>
            <person name="de Groot N.N."/>
        </authorList>
    </citation>
    <scope>NUCLEOTIDE SEQUENCE [LARGE SCALE GENOMIC DNA]</scope>
    <source>
        <strain evidence="2 3">CGMCC 1.8894</strain>
    </source>
</reference>
<dbReference type="Gene3D" id="3.40.630.30">
    <property type="match status" value="1"/>
</dbReference>
<dbReference type="Proteomes" id="UP000198539">
    <property type="component" value="Unassembled WGS sequence"/>
</dbReference>
<dbReference type="STRING" id="564137.SAMN04488238_103104"/>